<dbReference type="GO" id="GO:0004864">
    <property type="term" value="F:protein phosphatase inhibitor activity"/>
    <property type="evidence" value="ECO:0007669"/>
    <property type="project" value="InterPro"/>
</dbReference>
<dbReference type="EMBL" id="KF690636">
    <property type="protein sequence ID" value="AHC68874.1"/>
    <property type="molecule type" value="mRNA"/>
</dbReference>
<dbReference type="FunFam" id="3.30.530.20:FF:000007">
    <property type="entry name" value="Major pollen allergen Bet v 1-A"/>
    <property type="match status" value="1"/>
</dbReference>
<evidence type="ECO:0000259" key="2">
    <source>
        <dbReference type="Pfam" id="PF00407"/>
    </source>
</evidence>
<proteinExistence type="evidence at transcript level"/>
<dbReference type="GO" id="GO:0010427">
    <property type="term" value="F:abscisic acid binding"/>
    <property type="evidence" value="ECO:0007669"/>
    <property type="project" value="InterPro"/>
</dbReference>
<dbReference type="GO" id="GO:0006952">
    <property type="term" value="P:defense response"/>
    <property type="evidence" value="ECO:0007669"/>
    <property type="project" value="InterPro"/>
</dbReference>
<dbReference type="PANTHER" id="PTHR31213">
    <property type="entry name" value="OS08G0374000 PROTEIN-RELATED"/>
    <property type="match status" value="1"/>
</dbReference>
<dbReference type="AlphaFoldDB" id="V9TH75"/>
<dbReference type="InterPro" id="IPR050279">
    <property type="entry name" value="Plant_def-hormone_signal"/>
</dbReference>
<dbReference type="PRINTS" id="PR00634">
    <property type="entry name" value="BETALLERGEN"/>
</dbReference>
<dbReference type="GO" id="GO:0005737">
    <property type="term" value="C:cytoplasm"/>
    <property type="evidence" value="ECO:0007669"/>
    <property type="project" value="TreeGrafter"/>
</dbReference>
<gene>
    <name evidence="3" type="primary">PR10</name>
</gene>
<dbReference type="InterPro" id="IPR000916">
    <property type="entry name" value="Bet_v_I/MLP"/>
</dbReference>
<protein>
    <submittedName>
        <fullName evidence="3">Pathogen-related protein 10</fullName>
    </submittedName>
</protein>
<dbReference type="GO" id="GO:0009738">
    <property type="term" value="P:abscisic acid-activated signaling pathway"/>
    <property type="evidence" value="ECO:0007669"/>
    <property type="project" value="InterPro"/>
</dbReference>
<accession>V9TH75</accession>
<reference evidence="3" key="1">
    <citation type="submission" date="2013-09" db="EMBL/GenBank/DDBJ databases">
        <title>Cloning and expression analysis of a cucumber mosaic virus-responsive LrPR10 gene in Lilium regale.</title>
        <authorList>
            <person name="Zhang X."/>
            <person name="Zhang Y."/>
        </authorList>
    </citation>
    <scope>NUCLEOTIDE SEQUENCE</scope>
</reference>
<organism evidence="3">
    <name type="scientific">Lilium regale</name>
    <name type="common">Regal lily</name>
    <dbReference type="NCBI Taxonomy" id="82328"/>
    <lineage>
        <taxon>Eukaryota</taxon>
        <taxon>Viridiplantae</taxon>
        <taxon>Streptophyta</taxon>
        <taxon>Embryophyta</taxon>
        <taxon>Tracheophyta</taxon>
        <taxon>Spermatophyta</taxon>
        <taxon>Magnoliopsida</taxon>
        <taxon>Liliopsida</taxon>
        <taxon>Liliales</taxon>
        <taxon>Liliaceae</taxon>
        <taxon>Lilium</taxon>
    </lineage>
</organism>
<dbReference type="CDD" id="cd07816">
    <property type="entry name" value="Bet_v1-like"/>
    <property type="match status" value="1"/>
</dbReference>
<dbReference type="GO" id="GO:0005634">
    <property type="term" value="C:nucleus"/>
    <property type="evidence" value="ECO:0007669"/>
    <property type="project" value="TreeGrafter"/>
</dbReference>
<name>V9TH75_LILRE</name>
<dbReference type="GO" id="GO:0038023">
    <property type="term" value="F:signaling receptor activity"/>
    <property type="evidence" value="ECO:0007669"/>
    <property type="project" value="InterPro"/>
</dbReference>
<dbReference type="InterPro" id="IPR024949">
    <property type="entry name" value="Bet_v_I_allergen"/>
</dbReference>
<comment type="similarity">
    <text evidence="1">Belongs to the BetVI family.</text>
</comment>
<dbReference type="Pfam" id="PF00407">
    <property type="entry name" value="Bet_v_1"/>
    <property type="match status" value="1"/>
</dbReference>
<feature type="domain" description="Bet v I/Major latex protein" evidence="2">
    <location>
        <begin position="4"/>
        <end position="151"/>
    </location>
</feature>
<evidence type="ECO:0000256" key="1">
    <source>
        <dbReference type="ARBA" id="ARBA00009744"/>
    </source>
</evidence>
<evidence type="ECO:0000313" key="3">
    <source>
        <dbReference type="EMBL" id="AHC68874.1"/>
    </source>
</evidence>
<dbReference type="PANTHER" id="PTHR31213:SF201">
    <property type="entry name" value="OS03G0300400 PROTEIN"/>
    <property type="match status" value="1"/>
</dbReference>
<dbReference type="SUPFAM" id="SSF55961">
    <property type="entry name" value="Bet v1-like"/>
    <property type="match status" value="1"/>
</dbReference>
<dbReference type="InterPro" id="IPR023393">
    <property type="entry name" value="START-like_dom_sf"/>
</dbReference>
<sequence>MPFSLEIESPVAASRLFKAALVDWHNLGPKLAPEILLSGSIVEGESGVVGGVRQLNFSSVMPFSYVKERLDFIDHEKFECKVSAVEGGHLGTILESASAHFKFEPTSSGGCIVKVVTETKLKPGAVSGDDEAKAKESMVKLFKVAEAYLIANPDAYV</sequence>
<dbReference type="Gene3D" id="3.30.530.20">
    <property type="match status" value="1"/>
</dbReference>